<proteinExistence type="predicted"/>
<feature type="domain" description="Transposase IS200-like" evidence="1">
    <location>
        <begin position="12"/>
        <end position="126"/>
    </location>
</feature>
<gene>
    <name evidence="2" type="ORF">DP130_10125</name>
</gene>
<dbReference type="SUPFAM" id="SSF143422">
    <property type="entry name" value="Transposase IS200-like"/>
    <property type="match status" value="1"/>
</dbReference>
<organism evidence="2 3">
    <name type="scientific">Clostridium tetani</name>
    <dbReference type="NCBI Taxonomy" id="1513"/>
    <lineage>
        <taxon>Bacteria</taxon>
        <taxon>Bacillati</taxon>
        <taxon>Bacillota</taxon>
        <taxon>Clostridia</taxon>
        <taxon>Eubacteriales</taxon>
        <taxon>Clostridiaceae</taxon>
        <taxon>Clostridium</taxon>
    </lineage>
</organism>
<evidence type="ECO:0000313" key="3">
    <source>
        <dbReference type="Proteomes" id="UP000290921"/>
    </source>
</evidence>
<dbReference type="GO" id="GO:0006313">
    <property type="term" value="P:DNA transposition"/>
    <property type="evidence" value="ECO:0007669"/>
    <property type="project" value="InterPro"/>
</dbReference>
<name>A0A4Q0VBI5_CLOTA</name>
<sequence length="314" mass="37297">MFFLPRTKRQKSENGIYHIMIKSITEVPLFKKHEDKIRYLKQMREYQKIYGFKVYAYCLMSNHGHFIIDSSGADISKIMHGLNFKYAITFNRIYKRNGHLFQDRFKSKMMDTQRYLIMLSAYIHNNPLDIRGYEKCPEKYKYSSLKVYLGLERDNTGLLDEGFIMQFFSNNVKEARERYAKLVYICDDEKMKRELEFKDEKTEYRSERKVIIRNFDPQEILKFISKETGINEIMFYIRNNKNSKIVKALASLLMRSFCNYNCKDICKVLGNIAQSTVSRLCSIGVELISTEDKYKNLINKFISEHSNSKAMGYT</sequence>
<dbReference type="RefSeq" id="WP_129030654.1">
    <property type="nucleotide sequence ID" value="NZ_AP026811.1"/>
</dbReference>
<dbReference type="GO" id="GO:0004803">
    <property type="term" value="F:transposase activity"/>
    <property type="evidence" value="ECO:0007669"/>
    <property type="project" value="InterPro"/>
</dbReference>
<dbReference type="GO" id="GO:0043565">
    <property type="term" value="F:sequence-specific DNA binding"/>
    <property type="evidence" value="ECO:0007669"/>
    <property type="project" value="InterPro"/>
</dbReference>
<dbReference type="InterPro" id="IPR036515">
    <property type="entry name" value="Transposase_17_sf"/>
</dbReference>
<dbReference type="PANTHER" id="PTHR34322:SF2">
    <property type="entry name" value="TRANSPOSASE IS200-LIKE DOMAIN-CONTAINING PROTEIN"/>
    <property type="match status" value="1"/>
</dbReference>
<dbReference type="Proteomes" id="UP000290921">
    <property type="component" value="Unassembled WGS sequence"/>
</dbReference>
<dbReference type="Pfam" id="PF01797">
    <property type="entry name" value="Y1_Tnp"/>
    <property type="match status" value="1"/>
</dbReference>
<dbReference type="EMBL" id="QMAP01000008">
    <property type="protein sequence ID" value="RXI47662.1"/>
    <property type="molecule type" value="Genomic_DNA"/>
</dbReference>
<dbReference type="SMART" id="SM01321">
    <property type="entry name" value="Y1_Tnp"/>
    <property type="match status" value="1"/>
</dbReference>
<dbReference type="SUPFAM" id="SSF48295">
    <property type="entry name" value="TrpR-like"/>
    <property type="match status" value="1"/>
</dbReference>
<dbReference type="AlphaFoldDB" id="A0A4Q0VBI5"/>
<comment type="caution">
    <text evidence="2">The sequence shown here is derived from an EMBL/GenBank/DDBJ whole genome shotgun (WGS) entry which is preliminary data.</text>
</comment>
<protein>
    <submittedName>
        <fullName evidence="2">Transposase</fullName>
    </submittedName>
</protein>
<dbReference type="InterPro" id="IPR010921">
    <property type="entry name" value="Trp_repressor/repl_initiator"/>
</dbReference>
<reference evidence="2 3" key="1">
    <citation type="submission" date="2018-06" db="EMBL/GenBank/DDBJ databases">
        <title>Genome conservation of Clostridium tetani.</title>
        <authorList>
            <person name="Bruggemann H."/>
            <person name="Popoff M.R."/>
        </authorList>
    </citation>
    <scope>NUCLEOTIDE SEQUENCE [LARGE SCALE GENOMIC DNA]</scope>
    <source>
        <strain evidence="2 3">2017.061</strain>
    </source>
</reference>
<evidence type="ECO:0000259" key="1">
    <source>
        <dbReference type="SMART" id="SM01321"/>
    </source>
</evidence>
<dbReference type="PANTHER" id="PTHR34322">
    <property type="entry name" value="TRANSPOSASE, Y1_TNP DOMAIN-CONTAINING"/>
    <property type="match status" value="1"/>
</dbReference>
<accession>A0A4Q0VBI5</accession>
<dbReference type="Gene3D" id="3.30.70.1290">
    <property type="entry name" value="Transposase IS200-like"/>
    <property type="match status" value="1"/>
</dbReference>
<evidence type="ECO:0000313" key="2">
    <source>
        <dbReference type="EMBL" id="RXI47662.1"/>
    </source>
</evidence>
<dbReference type="InterPro" id="IPR002686">
    <property type="entry name" value="Transposase_17"/>
</dbReference>